<dbReference type="Proteomes" id="UP001187471">
    <property type="component" value="Unassembled WGS sequence"/>
</dbReference>
<organism evidence="5 6">
    <name type="scientific">Escallonia rubra</name>
    <dbReference type="NCBI Taxonomy" id="112253"/>
    <lineage>
        <taxon>Eukaryota</taxon>
        <taxon>Viridiplantae</taxon>
        <taxon>Streptophyta</taxon>
        <taxon>Embryophyta</taxon>
        <taxon>Tracheophyta</taxon>
        <taxon>Spermatophyta</taxon>
        <taxon>Magnoliopsida</taxon>
        <taxon>eudicotyledons</taxon>
        <taxon>Gunneridae</taxon>
        <taxon>Pentapetalae</taxon>
        <taxon>asterids</taxon>
        <taxon>campanulids</taxon>
        <taxon>Escalloniales</taxon>
        <taxon>Escalloniaceae</taxon>
        <taxon>Escallonia</taxon>
    </lineage>
</organism>
<evidence type="ECO:0000256" key="3">
    <source>
        <dbReference type="ARBA" id="ARBA00023274"/>
    </source>
</evidence>
<gene>
    <name evidence="5" type="ORF">RJ640_023058</name>
</gene>
<dbReference type="EMBL" id="JAVXUO010001311">
    <property type="protein sequence ID" value="KAK2983524.1"/>
    <property type="molecule type" value="Genomic_DNA"/>
</dbReference>
<keyword evidence="3" id="KW-0687">Ribonucleoprotein</keyword>
<dbReference type="GO" id="GO:0003735">
    <property type="term" value="F:structural constituent of ribosome"/>
    <property type="evidence" value="ECO:0007669"/>
    <property type="project" value="InterPro"/>
</dbReference>
<dbReference type="GO" id="GO:0006412">
    <property type="term" value="P:translation"/>
    <property type="evidence" value="ECO:0007669"/>
    <property type="project" value="InterPro"/>
</dbReference>
<dbReference type="Pfam" id="PF01158">
    <property type="entry name" value="Ribosomal_L36e"/>
    <property type="match status" value="1"/>
</dbReference>
<dbReference type="GO" id="GO:0005840">
    <property type="term" value="C:ribosome"/>
    <property type="evidence" value="ECO:0007669"/>
    <property type="project" value="UniProtKB-KW"/>
</dbReference>
<comment type="similarity">
    <text evidence="1">Belongs to the eukaryotic ribosomal protein eL36 family.</text>
</comment>
<dbReference type="InterPro" id="IPR038097">
    <property type="entry name" value="Ribosomal_eL36_sf"/>
</dbReference>
<sequence>MTCKQPYAGLCAGSNKGHLVTDLAPRPSDLSHLLKSLIREVATHALYKKRTTEQLKVGEDKHALKVAKQELGTHKRAKKKREEMTTVLREMGSA</sequence>
<dbReference type="GO" id="GO:1990904">
    <property type="term" value="C:ribonucleoprotein complex"/>
    <property type="evidence" value="ECO:0007669"/>
    <property type="project" value="UniProtKB-KW"/>
</dbReference>
<protein>
    <recommendedName>
        <fullName evidence="7">60S ribosomal protein L36</fullName>
    </recommendedName>
</protein>
<feature type="region of interest" description="Disordered" evidence="4">
    <location>
        <begin position="72"/>
        <end position="94"/>
    </location>
</feature>
<evidence type="ECO:0008006" key="7">
    <source>
        <dbReference type="Google" id="ProtNLM"/>
    </source>
</evidence>
<keyword evidence="2" id="KW-0689">Ribosomal protein</keyword>
<proteinExistence type="inferred from homology"/>
<evidence type="ECO:0000256" key="1">
    <source>
        <dbReference type="ARBA" id="ARBA00006509"/>
    </source>
</evidence>
<comment type="caution">
    <text evidence="5">The sequence shown here is derived from an EMBL/GenBank/DDBJ whole genome shotgun (WGS) entry which is preliminary data.</text>
</comment>
<dbReference type="InterPro" id="IPR000509">
    <property type="entry name" value="Ribosomal_eL36"/>
</dbReference>
<dbReference type="PANTHER" id="PTHR10114">
    <property type="entry name" value="60S RIBOSOMAL PROTEIN L36"/>
    <property type="match status" value="1"/>
</dbReference>
<reference evidence="5" key="1">
    <citation type="submission" date="2022-12" db="EMBL/GenBank/DDBJ databases">
        <title>Draft genome assemblies for two species of Escallonia (Escalloniales).</title>
        <authorList>
            <person name="Chanderbali A."/>
            <person name="Dervinis C."/>
            <person name="Anghel I."/>
            <person name="Soltis D."/>
            <person name="Soltis P."/>
            <person name="Zapata F."/>
        </authorList>
    </citation>
    <scope>NUCLEOTIDE SEQUENCE</scope>
    <source>
        <strain evidence="5">UCBG92.1500</strain>
        <tissue evidence="5">Leaf</tissue>
    </source>
</reference>
<dbReference type="Gene3D" id="1.10.10.1760">
    <property type="entry name" value="60S ribosomal protein L36"/>
    <property type="match status" value="1"/>
</dbReference>
<accession>A0AA88R6C3</accession>
<evidence type="ECO:0000256" key="4">
    <source>
        <dbReference type="SAM" id="MobiDB-lite"/>
    </source>
</evidence>
<evidence type="ECO:0000313" key="6">
    <source>
        <dbReference type="Proteomes" id="UP001187471"/>
    </source>
</evidence>
<evidence type="ECO:0000256" key="2">
    <source>
        <dbReference type="ARBA" id="ARBA00022980"/>
    </source>
</evidence>
<keyword evidence="6" id="KW-1185">Reference proteome</keyword>
<dbReference type="AlphaFoldDB" id="A0AA88R6C3"/>
<name>A0AA88R6C3_9ASTE</name>
<evidence type="ECO:0000313" key="5">
    <source>
        <dbReference type="EMBL" id="KAK2983524.1"/>
    </source>
</evidence>
<dbReference type="FunFam" id="1.10.10.1760:FF:000001">
    <property type="entry name" value="60S ribosomal protein L36"/>
    <property type="match status" value="1"/>
</dbReference>